<keyword evidence="3" id="KW-1185">Reference proteome</keyword>
<protein>
    <submittedName>
        <fullName evidence="2">Uncharacterized protein</fullName>
    </submittedName>
</protein>
<dbReference type="AlphaFoldDB" id="A0A4Z2G2R3"/>
<dbReference type="Proteomes" id="UP000314294">
    <property type="component" value="Unassembled WGS sequence"/>
</dbReference>
<dbReference type="EMBL" id="SRLO01000772">
    <property type="protein sequence ID" value="TNN46812.1"/>
    <property type="molecule type" value="Genomic_DNA"/>
</dbReference>
<evidence type="ECO:0000313" key="2">
    <source>
        <dbReference type="EMBL" id="TNN46812.1"/>
    </source>
</evidence>
<name>A0A4Z2G2R3_9TELE</name>
<proteinExistence type="predicted"/>
<reference evidence="2 3" key="1">
    <citation type="submission" date="2019-03" db="EMBL/GenBank/DDBJ databases">
        <title>First draft genome of Liparis tanakae, snailfish: a comprehensive survey of snailfish specific genes.</title>
        <authorList>
            <person name="Kim W."/>
            <person name="Song I."/>
            <person name="Jeong J.-H."/>
            <person name="Kim D."/>
            <person name="Kim S."/>
            <person name="Ryu S."/>
            <person name="Song J.Y."/>
            <person name="Lee S.K."/>
        </authorList>
    </citation>
    <scope>NUCLEOTIDE SEQUENCE [LARGE SCALE GENOMIC DNA]</scope>
    <source>
        <tissue evidence="2">Muscle</tissue>
    </source>
</reference>
<comment type="caution">
    <text evidence="2">The sequence shown here is derived from an EMBL/GenBank/DDBJ whole genome shotgun (WGS) entry which is preliminary data.</text>
</comment>
<gene>
    <name evidence="2" type="ORF">EYF80_042962</name>
</gene>
<evidence type="ECO:0000313" key="3">
    <source>
        <dbReference type="Proteomes" id="UP000314294"/>
    </source>
</evidence>
<accession>A0A4Z2G2R3</accession>
<organism evidence="2 3">
    <name type="scientific">Liparis tanakae</name>
    <name type="common">Tanaka's snailfish</name>
    <dbReference type="NCBI Taxonomy" id="230148"/>
    <lineage>
        <taxon>Eukaryota</taxon>
        <taxon>Metazoa</taxon>
        <taxon>Chordata</taxon>
        <taxon>Craniata</taxon>
        <taxon>Vertebrata</taxon>
        <taxon>Euteleostomi</taxon>
        <taxon>Actinopterygii</taxon>
        <taxon>Neopterygii</taxon>
        <taxon>Teleostei</taxon>
        <taxon>Neoteleostei</taxon>
        <taxon>Acanthomorphata</taxon>
        <taxon>Eupercaria</taxon>
        <taxon>Perciformes</taxon>
        <taxon>Cottioidei</taxon>
        <taxon>Cottales</taxon>
        <taxon>Liparidae</taxon>
        <taxon>Liparis</taxon>
    </lineage>
</organism>
<sequence length="198" mass="21787">MSHWIDTVSWLVPHNTSTQQHVDHILYSSIQQHSGCNVDNTVRTRTPVQTSLCRSCEGGEVAIPRGLCGVPLRPEGGRPRAGGRRSAAVMTPVVLLSAVVAVCVGGAVRNEVLRGPGDAAAGQTHVPAPVEGEIPQGRRRRVGRWCFSFPLFLRTLDVRRLAPRRLAPRRLAPRRLAPRRLCRLSDRSHAVYRGTTFL</sequence>
<evidence type="ECO:0000256" key="1">
    <source>
        <dbReference type="SAM" id="Phobius"/>
    </source>
</evidence>
<keyword evidence="1" id="KW-1133">Transmembrane helix</keyword>
<keyword evidence="1" id="KW-0472">Membrane</keyword>
<feature type="transmembrane region" description="Helical" evidence="1">
    <location>
        <begin position="87"/>
        <end position="108"/>
    </location>
</feature>
<keyword evidence="1" id="KW-0812">Transmembrane</keyword>